<evidence type="ECO:0008006" key="4">
    <source>
        <dbReference type="Google" id="ProtNLM"/>
    </source>
</evidence>
<feature type="region of interest" description="Disordered" evidence="1">
    <location>
        <begin position="65"/>
        <end position="93"/>
    </location>
</feature>
<feature type="compositionally biased region" description="Low complexity" evidence="1">
    <location>
        <begin position="65"/>
        <end position="75"/>
    </location>
</feature>
<sequence>MNSSTNSVESDRERIELLGGPASVARLMGLTSPGSVQRVYNWTKRGIPADVKLKWPELFLRDIQASRSADPSSTDASDDTQPPVGMPDKKEGA</sequence>
<dbReference type="EMBL" id="CP013420">
    <property type="protein sequence ID" value="AOJ76281.1"/>
    <property type="molecule type" value="Genomic_DNA"/>
</dbReference>
<evidence type="ECO:0000313" key="3">
    <source>
        <dbReference type="Proteomes" id="UP000243680"/>
    </source>
</evidence>
<reference evidence="2 3" key="1">
    <citation type="submission" date="2015-12" db="EMBL/GenBank/DDBJ databases">
        <title>Diversity of Burkholderia near neighbor genomes.</title>
        <authorList>
            <person name="Sahl J."/>
            <person name="Wagner D."/>
            <person name="Keim P."/>
        </authorList>
    </citation>
    <scope>NUCLEOTIDE SEQUENCE [LARGE SCALE GENOMIC DNA]</scope>
    <source>
        <strain evidence="2 3">MSMB0783</strain>
    </source>
</reference>
<evidence type="ECO:0000313" key="2">
    <source>
        <dbReference type="EMBL" id="AOJ76281.1"/>
    </source>
</evidence>
<dbReference type="AlphaFoldDB" id="A0A1B4LGL2"/>
<evidence type="ECO:0000256" key="1">
    <source>
        <dbReference type="SAM" id="MobiDB-lite"/>
    </source>
</evidence>
<organism evidence="2 3">
    <name type="scientific">Burkholderia ubonensis</name>
    <dbReference type="NCBI Taxonomy" id="101571"/>
    <lineage>
        <taxon>Bacteria</taxon>
        <taxon>Pseudomonadati</taxon>
        <taxon>Pseudomonadota</taxon>
        <taxon>Betaproteobacteria</taxon>
        <taxon>Burkholderiales</taxon>
        <taxon>Burkholderiaceae</taxon>
        <taxon>Burkholderia</taxon>
        <taxon>Burkholderia cepacia complex</taxon>
    </lineage>
</organism>
<name>A0A1B4LGL2_9BURK</name>
<gene>
    <name evidence="2" type="ORF">WJ35_04230</name>
</gene>
<protein>
    <recommendedName>
        <fullName evidence="4">Helix-turn-helix domain-containing protein</fullName>
    </recommendedName>
</protein>
<dbReference type="Proteomes" id="UP000243680">
    <property type="component" value="Chromosome 1"/>
</dbReference>
<proteinExistence type="predicted"/>
<accession>A0A1B4LGL2</accession>